<sequence length="171" mass="19536">MITFPIWGVGHENSVPLRSWVFLEPFNGVLCHLRKRPVPLSIFISLHRARSLRSSSNDYLLESLTVLICVAKHHSLPVVTGVPAMACNVYFLHGRTGSITFNYCVIHILDQSHVTRKLPYLLRLKPSFEPLLTLRQVIPYPMVLISETKNIQTSLSTSVKWYSLISKKLRK</sequence>
<dbReference type="HOGENOM" id="CLU_1563134_0_0_1"/>
<evidence type="ECO:0000313" key="2">
    <source>
        <dbReference type="Proteomes" id="UP000054304"/>
    </source>
</evidence>
<evidence type="ECO:0000313" key="1">
    <source>
        <dbReference type="EMBL" id="CEP62777.1"/>
    </source>
</evidence>
<dbReference type="AlphaFoldDB" id="A0A0C7NB56"/>
<accession>A0A0C7NB56</accession>
<dbReference type="EMBL" id="LN736365">
    <property type="protein sequence ID" value="CEP62777.1"/>
    <property type="molecule type" value="Genomic_DNA"/>
</dbReference>
<reference evidence="1 2" key="1">
    <citation type="submission" date="2014-12" db="EMBL/GenBank/DDBJ databases">
        <authorList>
            <person name="Neuveglise Cecile"/>
        </authorList>
    </citation>
    <scope>NUCLEOTIDE SEQUENCE [LARGE SCALE GENOMIC DNA]</scope>
    <source>
        <strain evidence="1 2">CBS 12615</strain>
    </source>
</reference>
<dbReference type="RefSeq" id="XP_022629000.1">
    <property type="nucleotide sequence ID" value="XM_022771837.1"/>
</dbReference>
<organism evidence="1 2">
    <name type="scientific">Lachancea lanzarotensis</name>
    <dbReference type="NCBI Taxonomy" id="1245769"/>
    <lineage>
        <taxon>Eukaryota</taxon>
        <taxon>Fungi</taxon>
        <taxon>Dikarya</taxon>
        <taxon>Ascomycota</taxon>
        <taxon>Saccharomycotina</taxon>
        <taxon>Saccharomycetes</taxon>
        <taxon>Saccharomycetales</taxon>
        <taxon>Saccharomycetaceae</taxon>
        <taxon>Lachancea</taxon>
    </lineage>
</organism>
<proteinExistence type="predicted"/>
<dbReference type="GeneID" id="34686254"/>
<dbReference type="Proteomes" id="UP000054304">
    <property type="component" value="Unassembled WGS sequence"/>
</dbReference>
<protein>
    <submittedName>
        <fullName evidence="1">LALA0S06e03576g1_1</fullName>
    </submittedName>
</protein>
<keyword evidence="2" id="KW-1185">Reference proteome</keyword>
<name>A0A0C7NB56_9SACH</name>
<gene>
    <name evidence="1" type="ORF">LALA0_S06e03576g</name>
</gene>